<evidence type="ECO:0000256" key="1">
    <source>
        <dbReference type="SAM" id="MobiDB-lite"/>
    </source>
</evidence>
<feature type="region of interest" description="Disordered" evidence="1">
    <location>
        <begin position="345"/>
        <end position="464"/>
    </location>
</feature>
<feature type="region of interest" description="Disordered" evidence="1">
    <location>
        <begin position="19"/>
        <end position="156"/>
    </location>
</feature>
<dbReference type="GO" id="GO:0006406">
    <property type="term" value="P:mRNA export from nucleus"/>
    <property type="evidence" value="ECO:0007669"/>
    <property type="project" value="TreeGrafter"/>
</dbReference>
<dbReference type="Gene3D" id="1.25.40.990">
    <property type="match status" value="1"/>
</dbReference>
<evidence type="ECO:0000313" key="4">
    <source>
        <dbReference type="Proteomes" id="UP000290289"/>
    </source>
</evidence>
<sequence length="1706" mass="190700">MFIELKTSWLSLRLQKFETKERGQTISKKAHSERTMYPGFSKASGPTGPPGSRPLFGNFGSGRPPSPSPPTNPPFSDAAPLRSPSRGPEALGPLAFERARSAASHPYPSEGVHRGPEAPGQLYSPPLGFGRVRPAASQPYPSAGVHRGPEAPGQLHSPHLAFERARPAASHSYPSAGVHSSNIDSVLCILMHAFVCMSTDSHPTWDGGQRSSFKNYDTQAHQRTSAVTSFVVSRNSGTSVTAKVSRFQDTEEIRSPPFLSKDVNFRNSTQGVPRSHLVTPRIRSPPLVSYEDLHPSVGVEDRLVSPRIRSPPLVSYEDLHPAVGIEEHALPSSEVDSRRELLDHTELRAPQEPSLVSPFDGSYGTGRNFPLKHDNGQVPKRTRPSVSPVGFNSRSNTSFSTPDSRVHKKPLQSASNTISEAAARNLTSVPVAKRTRSPPLLPEDQVFHGNSYATQDGTEREMQAKAKRLARFKVELSKTPQNNPDIVEPGVSANRHEQSNVERNKLAAYKSTELATDGTDGNALPEIEGVESSGIIIGLCPDMCPESERAERERKGDLDQYERLDGDRNQTSMSLAVKKYNRTAERDANLIRPMPILQRTIDYLLNLLDEPYNDRFLSTYNFLWDRMRAIRMDLRMQHIFNQEAITMLEQMMNKTSVELFQLYDDHRKKGINIPTEKEFRGYYALLKLDKHPGYMVEPAELSLDLAKMTPEIRQTSEVLFARDVARACRTGNFIAFFRLARKASYLQACLMHAHFSKLRTQALASIHAGLQNNQGLPIADAAKWLAMEEDEIESLSEYHGFAIKSFQEPYIVKEGPFLNGDEDYPTKCSKLVDMKKSRRIVEDVLGSSQVISLSSEATKEILMTKTKKPEPKNISYAEKESPACHVPVIEVTKSVSEVDEKRPNFEVVSSPRDIRQKKQMIQAPIFSSPEDVRQKQQMIQIPIFHQYSEGPRRASAVSPSLRAFSSFTPQPDKADTMKKPNYGALFSNSPEGLMHSGMEQMPLQIESKKAVQERSSVGTYSSRLEYPVFQNMVTDKLEDEEPPDLHQVDENNDVMENSQQEEIEEAKLKLILRLWKRRSLKLRALREKKQLAANAALNSLSLGPPIQLKTDQPSTSGEFDIDLVLRERYKKHGQSWSRLNVSDVIADILGRRNLDARCLCWKTVVCSQMNNLEGDELGQRSHVSGAAPWLLSKLMPSANDVDDDDEDLVISSPGVSIWKKWVRDQSGSDLNCCLSVVKDASSDNPSESVSGASAILFLTSESIPWKLQKVHLHNLLMSIPYGSCLPLLILSGSYKKNVDDSTIVDNLGLHDLDKSRISSFHVVPLVENQQMGQWDGFFSDNRLREGLRWLASESPLQPILHHVKTRELILTYLNSSLDPLDKMKDYEVGPDHCILAFNEALDWSQKKIAAAVESNPSSWPCPEIALLEEFSDEYRFVKWCLPIVGWSLSEKVEPLMSALGDCRLPTFPDSISWLPRCNAGNEIENLRDELENGLIEYLTHSSTMMGPALAIKEAHVMLQRSCRLERQDSCCYIVPNWVMIFRRIFNWRLMGLANGAFSSAYVLESPHLNTVFGNLGKLGLEDTGPSPCYLNQPTLDEVIEVGCGPLSSHRGRPLLESGPALPETSPDGEIHETPNANDWMEDEQSLAHDGEAEIENVSHENGRLENAGREMVVTGEVTKGAENLSILLEQCNMLQNVIDEKLSIYF</sequence>
<dbReference type="InterPro" id="IPR000717">
    <property type="entry name" value="PCI_dom"/>
</dbReference>
<dbReference type="InterPro" id="IPR045107">
    <property type="entry name" value="SAC3/GANP/THP3"/>
</dbReference>
<dbReference type="EMBL" id="RDQH01000342">
    <property type="protein sequence ID" value="RXH72097.1"/>
    <property type="molecule type" value="Genomic_DNA"/>
</dbReference>
<dbReference type="GO" id="GO:0005737">
    <property type="term" value="C:cytoplasm"/>
    <property type="evidence" value="ECO:0007669"/>
    <property type="project" value="TreeGrafter"/>
</dbReference>
<keyword evidence="4" id="KW-1185">Reference proteome</keyword>
<name>A0A498HRL3_MALDO</name>
<feature type="region of interest" description="Disordered" evidence="1">
    <location>
        <begin position="1610"/>
        <end position="1635"/>
    </location>
</feature>
<dbReference type="PROSITE" id="PS50250">
    <property type="entry name" value="PCI"/>
    <property type="match status" value="1"/>
</dbReference>
<proteinExistence type="predicted"/>
<evidence type="ECO:0000259" key="2">
    <source>
        <dbReference type="PROSITE" id="PS50250"/>
    </source>
</evidence>
<dbReference type="PANTHER" id="PTHR12436:SF17">
    <property type="entry name" value="SAC3 FAMILY PROTEIN B"/>
    <property type="match status" value="1"/>
</dbReference>
<dbReference type="GO" id="GO:0070390">
    <property type="term" value="C:transcription export complex 2"/>
    <property type="evidence" value="ECO:0007669"/>
    <property type="project" value="TreeGrafter"/>
</dbReference>
<dbReference type="STRING" id="3750.A0A498HRL3"/>
<reference evidence="3 4" key="1">
    <citation type="submission" date="2018-10" db="EMBL/GenBank/DDBJ databases">
        <title>A high-quality apple genome assembly.</title>
        <authorList>
            <person name="Hu J."/>
        </authorList>
    </citation>
    <scope>NUCLEOTIDE SEQUENCE [LARGE SCALE GENOMIC DNA]</scope>
    <source>
        <strain evidence="4">cv. HFTH1</strain>
        <tissue evidence="3">Young leaf</tissue>
    </source>
</reference>
<dbReference type="Pfam" id="PF03399">
    <property type="entry name" value="SAC3_GANP"/>
    <property type="match status" value="1"/>
</dbReference>
<feature type="compositionally biased region" description="Pro residues" evidence="1">
    <location>
        <begin position="64"/>
        <end position="73"/>
    </location>
</feature>
<comment type="caution">
    <text evidence="3">The sequence shown here is derived from an EMBL/GenBank/DDBJ whole genome shotgun (WGS) entry which is preliminary data.</text>
</comment>
<dbReference type="Proteomes" id="UP000290289">
    <property type="component" value="Chromosome 16"/>
</dbReference>
<protein>
    <recommendedName>
        <fullName evidence="2">PCI domain-containing protein</fullName>
    </recommendedName>
</protein>
<feature type="domain" description="PCI" evidence="2">
    <location>
        <begin position="648"/>
        <end position="836"/>
    </location>
</feature>
<evidence type="ECO:0000313" key="3">
    <source>
        <dbReference type="EMBL" id="RXH72097.1"/>
    </source>
</evidence>
<dbReference type="InterPro" id="IPR005062">
    <property type="entry name" value="SAC3/GANP/THP3_conserved"/>
</dbReference>
<accession>A0A498HRL3</accession>
<gene>
    <name evidence="3" type="ORF">DVH24_025598</name>
</gene>
<feature type="compositionally biased region" description="Polar residues" evidence="1">
    <location>
        <begin position="390"/>
        <end position="403"/>
    </location>
</feature>
<organism evidence="3 4">
    <name type="scientific">Malus domestica</name>
    <name type="common">Apple</name>
    <name type="synonym">Pyrus malus</name>
    <dbReference type="NCBI Taxonomy" id="3750"/>
    <lineage>
        <taxon>Eukaryota</taxon>
        <taxon>Viridiplantae</taxon>
        <taxon>Streptophyta</taxon>
        <taxon>Embryophyta</taxon>
        <taxon>Tracheophyta</taxon>
        <taxon>Spermatophyta</taxon>
        <taxon>Magnoliopsida</taxon>
        <taxon>eudicotyledons</taxon>
        <taxon>Gunneridae</taxon>
        <taxon>Pentapetalae</taxon>
        <taxon>rosids</taxon>
        <taxon>fabids</taxon>
        <taxon>Rosales</taxon>
        <taxon>Rosaceae</taxon>
        <taxon>Amygdaloideae</taxon>
        <taxon>Maleae</taxon>
        <taxon>Malus</taxon>
    </lineage>
</organism>
<dbReference type="PANTHER" id="PTHR12436">
    <property type="entry name" value="80 KDA MCM3-ASSOCIATED PROTEIN"/>
    <property type="match status" value="1"/>
</dbReference>